<evidence type="ECO:0000256" key="2">
    <source>
        <dbReference type="ARBA" id="ARBA00022679"/>
    </source>
</evidence>
<name>X1IZH8_9ZZZZ</name>
<gene>
    <name evidence="6" type="ORF">S03H2_67239</name>
</gene>
<dbReference type="InterPro" id="IPR017985">
    <property type="entry name" value="MeTrfase_CN4_CS"/>
</dbReference>
<evidence type="ECO:0000256" key="3">
    <source>
        <dbReference type="ARBA" id="ARBA00022691"/>
    </source>
</evidence>
<dbReference type="GO" id="GO:0009307">
    <property type="term" value="P:DNA restriction-modification system"/>
    <property type="evidence" value="ECO:0007669"/>
    <property type="project" value="UniProtKB-KW"/>
</dbReference>
<keyword evidence="3" id="KW-0949">S-adenosyl-L-methionine</keyword>
<proteinExistence type="predicted"/>
<dbReference type="GO" id="GO:0003677">
    <property type="term" value="F:DNA binding"/>
    <property type="evidence" value="ECO:0007669"/>
    <property type="project" value="InterPro"/>
</dbReference>
<comment type="caution">
    <text evidence="6">The sequence shown here is derived from an EMBL/GenBank/DDBJ whole genome shotgun (WGS) entry which is preliminary data.</text>
</comment>
<feature type="non-terminal residue" evidence="6">
    <location>
        <position position="180"/>
    </location>
</feature>
<feature type="region of interest" description="Disordered" evidence="5">
    <location>
        <begin position="1"/>
        <end position="31"/>
    </location>
</feature>
<evidence type="ECO:0000256" key="5">
    <source>
        <dbReference type="SAM" id="MobiDB-lite"/>
    </source>
</evidence>
<evidence type="ECO:0000313" key="6">
    <source>
        <dbReference type="EMBL" id="GAH87117.1"/>
    </source>
</evidence>
<reference evidence="6" key="1">
    <citation type="journal article" date="2014" name="Front. Microbiol.">
        <title>High frequency of phylogenetically diverse reductive dehalogenase-homologous genes in deep subseafloor sedimentary metagenomes.</title>
        <authorList>
            <person name="Kawai M."/>
            <person name="Futagami T."/>
            <person name="Toyoda A."/>
            <person name="Takaki Y."/>
            <person name="Nishi S."/>
            <person name="Hori S."/>
            <person name="Arai W."/>
            <person name="Tsubouchi T."/>
            <person name="Morono Y."/>
            <person name="Uchiyama I."/>
            <person name="Ito T."/>
            <person name="Fujiyama A."/>
            <person name="Inagaki F."/>
            <person name="Takami H."/>
        </authorList>
    </citation>
    <scope>NUCLEOTIDE SEQUENCE</scope>
    <source>
        <strain evidence="6">Expedition CK06-06</strain>
    </source>
</reference>
<sequence>GYKAPGEEEVSDPGLPERHARPLSDDPQNIDNLEYGEVDAVVTSPPYEGSVPAYDEGWLEEHWDDESDSPKHKTMRFGRSMRGYPKKVDTVVTSPPYGNRLSDDVVQDGDEARMSYRQAIDSILTSPPYEGSETETGGDKGKRGGDSKLRAKKDYKEVSEDNIGSMKGETYLEAMLKVYR</sequence>
<organism evidence="6">
    <name type="scientific">marine sediment metagenome</name>
    <dbReference type="NCBI Taxonomy" id="412755"/>
    <lineage>
        <taxon>unclassified sequences</taxon>
        <taxon>metagenomes</taxon>
        <taxon>ecological metagenomes</taxon>
    </lineage>
</organism>
<evidence type="ECO:0000256" key="4">
    <source>
        <dbReference type="ARBA" id="ARBA00022747"/>
    </source>
</evidence>
<dbReference type="EMBL" id="BARU01043983">
    <property type="protein sequence ID" value="GAH87117.1"/>
    <property type="molecule type" value="Genomic_DNA"/>
</dbReference>
<protein>
    <submittedName>
        <fullName evidence="6">Uncharacterized protein</fullName>
    </submittedName>
</protein>
<dbReference type="GO" id="GO:0015667">
    <property type="term" value="F:site-specific DNA-methyltransferase (cytosine-N4-specific) activity"/>
    <property type="evidence" value="ECO:0007669"/>
    <property type="project" value="InterPro"/>
</dbReference>
<feature type="compositionally biased region" description="Basic and acidic residues" evidence="5">
    <location>
        <begin position="137"/>
        <end position="158"/>
    </location>
</feature>
<evidence type="ECO:0000256" key="1">
    <source>
        <dbReference type="ARBA" id="ARBA00022603"/>
    </source>
</evidence>
<feature type="compositionally biased region" description="Basic and acidic residues" evidence="5">
    <location>
        <begin position="15"/>
        <end position="24"/>
    </location>
</feature>
<dbReference type="AlphaFoldDB" id="X1IZH8"/>
<keyword evidence="1" id="KW-0489">Methyltransferase</keyword>
<accession>X1IZH8</accession>
<feature type="non-terminal residue" evidence="6">
    <location>
        <position position="1"/>
    </location>
</feature>
<keyword evidence="2" id="KW-0808">Transferase</keyword>
<dbReference type="GO" id="GO:0032259">
    <property type="term" value="P:methylation"/>
    <property type="evidence" value="ECO:0007669"/>
    <property type="project" value="UniProtKB-KW"/>
</dbReference>
<feature type="region of interest" description="Disordered" evidence="5">
    <location>
        <begin position="87"/>
        <end position="158"/>
    </location>
</feature>
<dbReference type="PROSITE" id="PS00093">
    <property type="entry name" value="N4_MTASE"/>
    <property type="match status" value="2"/>
</dbReference>
<keyword evidence="4" id="KW-0680">Restriction system</keyword>